<proteinExistence type="predicted"/>
<dbReference type="AlphaFoldDB" id="A0A916X5B5"/>
<dbReference type="RefSeq" id="WP_188769637.1">
    <property type="nucleotide sequence ID" value="NZ_BMHK01000006.1"/>
</dbReference>
<dbReference type="EMBL" id="BMHK01000006">
    <property type="protein sequence ID" value="GGB95795.1"/>
    <property type="molecule type" value="Genomic_DNA"/>
</dbReference>
<evidence type="ECO:0000256" key="1">
    <source>
        <dbReference type="ARBA" id="ARBA00022801"/>
    </source>
</evidence>
<evidence type="ECO:0000256" key="2">
    <source>
        <dbReference type="ARBA" id="ARBA00023295"/>
    </source>
</evidence>
<evidence type="ECO:0000313" key="4">
    <source>
        <dbReference type="EMBL" id="GGB95795.1"/>
    </source>
</evidence>
<dbReference type="Gene3D" id="3.30.379.10">
    <property type="entry name" value="Chitobiase/beta-hexosaminidase domain 2-like"/>
    <property type="match status" value="1"/>
</dbReference>
<dbReference type="GO" id="GO:0016798">
    <property type="term" value="F:hydrolase activity, acting on glycosyl bonds"/>
    <property type="evidence" value="ECO:0007669"/>
    <property type="project" value="UniProtKB-KW"/>
</dbReference>
<dbReference type="InterPro" id="IPR015882">
    <property type="entry name" value="HEX_bac_N"/>
</dbReference>
<keyword evidence="1" id="KW-0378">Hydrolase</keyword>
<keyword evidence="5" id="KW-1185">Reference proteome</keyword>
<dbReference type="SUPFAM" id="SSF55545">
    <property type="entry name" value="beta-N-acetylhexosaminidase-like domain"/>
    <property type="match status" value="1"/>
</dbReference>
<comment type="caution">
    <text evidence="4">The sequence shown here is derived from an EMBL/GenBank/DDBJ whole genome shotgun (WGS) entry which is preliminary data.</text>
</comment>
<dbReference type="Proteomes" id="UP000608154">
    <property type="component" value="Unassembled WGS sequence"/>
</dbReference>
<evidence type="ECO:0000313" key="5">
    <source>
        <dbReference type="Proteomes" id="UP000608154"/>
    </source>
</evidence>
<reference evidence="4" key="1">
    <citation type="journal article" date="2014" name="Int. J. Syst. Evol. Microbiol.">
        <title>Complete genome sequence of Corynebacterium casei LMG S-19264T (=DSM 44701T), isolated from a smear-ripened cheese.</title>
        <authorList>
            <consortium name="US DOE Joint Genome Institute (JGI-PGF)"/>
            <person name="Walter F."/>
            <person name="Albersmeier A."/>
            <person name="Kalinowski J."/>
            <person name="Ruckert C."/>
        </authorList>
    </citation>
    <scope>NUCLEOTIDE SEQUENCE</scope>
    <source>
        <strain evidence="4">CGMCC 1.15095</strain>
    </source>
</reference>
<dbReference type="Pfam" id="PF02838">
    <property type="entry name" value="Glyco_hydro_20b"/>
    <property type="match status" value="1"/>
</dbReference>
<sequence>MANAAKLVMTLLAIIMMTGTAYAKSVYIVHDALLPQSDYASRRLATALESQGYSVVNSPRGYDYLISIAVNDHKLRPEAYTIKPEGRHVTVYGGDARGMVYGVLALADDLRRGVALDEVQARTEAPRLPFRAIKHNFPWDSYRQSKALDQHLATTRDPAYWEAFLDMMAENRFNSLTLWNLHPWTYMIRPRNFPEASPFNNKEMEEWRHLHHEIFRMARERGIDTYLVPWNIYVSKEFAQAHDVGHENFYPYYNSKGDTSELIKRYVRESVAQVLEEYPDLTGIGLARSEAMGGMTAQQRDDWLAETYHQAIRGAQRPVKIIELVPPSSGLTMDGSTSVETEQLTRKGVEAIDFADGPIWLAPKFNWSHGHSTPTLVRVHGGEFGDTYYDPAPENYKITWIMRNEDFFALRWGEPSFVREHIKQNATASYVGGYIIGSDTYIPALDYFTAIEKGVDWRFAFERQWLFYKLWGRLMYNPTTPDAVFTQEFERRYGARGSNLLRAYELASKTPLRLASLFNATWDHTLYSEGMMSLADTSMAYISIDRLIEQPVLDPAYVSIADYVDATMKRQSFAAGRITPPILADQLEADCREALRLVEGIDTSGSTALMYEVADVKAWAHLGLHLAEKIRGAIALQTYRKAGGADNKTRAIAHLERALSQWDEVVAITRPIYRDMLLTHMVGSSKALQPDAVFHWALIRPQVAADLELARKTAREHVQE</sequence>
<accession>A0A916X5B5</accession>
<dbReference type="InterPro" id="IPR029018">
    <property type="entry name" value="Hex-like_dom2"/>
</dbReference>
<name>A0A916X5B5_9SPHN</name>
<protein>
    <recommendedName>
        <fullName evidence="3">Beta-hexosaminidase bacterial type N-terminal domain-containing protein</fullName>
    </recommendedName>
</protein>
<keyword evidence="2" id="KW-0326">Glycosidase</keyword>
<evidence type="ECO:0000259" key="3">
    <source>
        <dbReference type="Pfam" id="PF02838"/>
    </source>
</evidence>
<reference evidence="4" key="2">
    <citation type="submission" date="2020-09" db="EMBL/GenBank/DDBJ databases">
        <authorList>
            <person name="Sun Q."/>
            <person name="Zhou Y."/>
        </authorList>
    </citation>
    <scope>NUCLEOTIDE SEQUENCE</scope>
    <source>
        <strain evidence="4">CGMCC 1.15095</strain>
    </source>
</reference>
<organism evidence="4 5">
    <name type="scientific">Novosphingobium endophyticum</name>
    <dbReference type="NCBI Taxonomy" id="1955250"/>
    <lineage>
        <taxon>Bacteria</taxon>
        <taxon>Pseudomonadati</taxon>
        <taxon>Pseudomonadota</taxon>
        <taxon>Alphaproteobacteria</taxon>
        <taxon>Sphingomonadales</taxon>
        <taxon>Sphingomonadaceae</taxon>
        <taxon>Novosphingobium</taxon>
    </lineage>
</organism>
<dbReference type="Gene3D" id="3.20.20.80">
    <property type="entry name" value="Glycosidases"/>
    <property type="match status" value="1"/>
</dbReference>
<gene>
    <name evidence="4" type="ORF">GCM10011494_12840</name>
</gene>
<feature type="domain" description="Beta-hexosaminidase bacterial type N-terminal" evidence="3">
    <location>
        <begin position="24"/>
        <end position="107"/>
    </location>
</feature>
<dbReference type="GO" id="GO:0005975">
    <property type="term" value="P:carbohydrate metabolic process"/>
    <property type="evidence" value="ECO:0007669"/>
    <property type="project" value="UniProtKB-ARBA"/>
</dbReference>